<dbReference type="GO" id="GO:0006139">
    <property type="term" value="P:nucleobase-containing compound metabolic process"/>
    <property type="evidence" value="ECO:0007669"/>
    <property type="project" value="InterPro"/>
</dbReference>
<feature type="region of interest" description="Disordered" evidence="10">
    <location>
        <begin position="565"/>
        <end position="603"/>
    </location>
</feature>
<dbReference type="GO" id="GO:0008408">
    <property type="term" value="F:3'-5' exonuclease activity"/>
    <property type="evidence" value="ECO:0007669"/>
    <property type="project" value="InterPro"/>
</dbReference>
<feature type="region of interest" description="Disordered" evidence="10">
    <location>
        <begin position="293"/>
        <end position="323"/>
    </location>
</feature>
<dbReference type="AlphaFoldDB" id="A0A0S4JE73"/>
<dbReference type="InterPro" id="IPR051132">
    <property type="entry name" value="3-5_Exonuclease_domain"/>
</dbReference>
<evidence type="ECO:0000256" key="9">
    <source>
        <dbReference type="ARBA" id="ARBA00042761"/>
    </source>
</evidence>
<dbReference type="Gene3D" id="3.30.420.10">
    <property type="entry name" value="Ribonuclease H-like superfamily/Ribonuclease H"/>
    <property type="match status" value="1"/>
</dbReference>
<evidence type="ECO:0000256" key="10">
    <source>
        <dbReference type="SAM" id="MobiDB-lite"/>
    </source>
</evidence>
<feature type="compositionally biased region" description="Basic and acidic residues" evidence="10">
    <location>
        <begin position="575"/>
        <end position="584"/>
    </location>
</feature>
<dbReference type="Pfam" id="PF01612">
    <property type="entry name" value="DNA_pol_A_exo1"/>
    <property type="match status" value="1"/>
</dbReference>
<dbReference type="VEuPathDB" id="TriTrypDB:BSAL_23870"/>
<keyword evidence="4" id="KW-0378">Hydrolase</keyword>
<evidence type="ECO:0000313" key="13">
    <source>
        <dbReference type="Proteomes" id="UP000051952"/>
    </source>
</evidence>
<dbReference type="EMBL" id="CYKH01001775">
    <property type="protein sequence ID" value="CUG89878.1"/>
    <property type="molecule type" value="Genomic_DNA"/>
</dbReference>
<dbReference type="SUPFAM" id="SSF53098">
    <property type="entry name" value="Ribonuclease H-like"/>
    <property type="match status" value="1"/>
</dbReference>
<dbReference type="GO" id="GO:0003676">
    <property type="term" value="F:nucleic acid binding"/>
    <property type="evidence" value="ECO:0007669"/>
    <property type="project" value="InterPro"/>
</dbReference>
<evidence type="ECO:0000256" key="1">
    <source>
        <dbReference type="ARBA" id="ARBA00004123"/>
    </source>
</evidence>
<evidence type="ECO:0000313" key="12">
    <source>
        <dbReference type="EMBL" id="CUG89878.1"/>
    </source>
</evidence>
<accession>A0A0S4JE73</accession>
<dbReference type="GO" id="GO:0005634">
    <property type="term" value="C:nucleus"/>
    <property type="evidence" value="ECO:0007669"/>
    <property type="project" value="UniProtKB-SubCell"/>
</dbReference>
<keyword evidence="2" id="KW-0540">Nuclease</keyword>
<evidence type="ECO:0000259" key="11">
    <source>
        <dbReference type="Pfam" id="PF01612"/>
    </source>
</evidence>
<dbReference type="InterPro" id="IPR036397">
    <property type="entry name" value="RNaseH_sf"/>
</dbReference>
<sequence length="775" mass="86227">MSTTTTSSGAAVTVVLDHPRHYQSPDEYTAQVQQATETLQVVLTSVRCVPPRPSSSPTIVGLDAEWTTREEDVAVGGTSEPPAQKRKRICSKLALLQLALPSRTTVCIRLYPEMYDSNVTNLSQHQAVLLSTLKEFLENRFILKSGVGVENDVKKLFTDWGLATHSWLDLVGIQAVVPRAVVQTFFESPRPSHWSSKPTSLPRFPKSLRDLASAWLGRELGKELNIALSDWANVELQLTPEQLEYAVADAEASRDVALAILGVAEMHLKIPGSTESEIVNQIVNSALETSPLKLQSKSSASGQMRSEGCSRRGHEPPSATELDRASSWLEVRKKAYYDNIMTYDCDGDLLFTIDKKKAEWYVEKKGLGKIKEYRRLSDDVLVPAAMVEDIRTSDPDAFGADYVVASVQLTFKPDFERFNDTHIRRDLDYFRLPKDNKCVVCGMPDKVIRCAVVPLMYRKYFPRTYVSHNSYDLLLVCPKCFVKVNFHHDRERERIAEEYQFPLATNQKVPLKLQKLDAGDVGPQKPLTAFEFTRETRHSVQQIVKFASALLRNLKATEQEVQQLPSEIPLSASTDAKENDAAEKRQKKIKSNPRASRKPAGGEGIAVRNAAWIPLDKLEAMESFVWTNTPKFSAFGMSGDDVSSVVGVDLALRKRLLEKIALSDVHAVVSVAVSEAFPQVAAVTVDTQTPSTSVSHDSAVGHEGLTATTIPQSLPQLRLDNHAAYVVSQVVQKYPGNVDAGVGEFILRWRRLFVEKLLPLHLPTGWRVDDGIILP</sequence>
<keyword evidence="13" id="KW-1185">Reference proteome</keyword>
<feature type="compositionally biased region" description="Basic residues" evidence="10">
    <location>
        <begin position="585"/>
        <end position="597"/>
    </location>
</feature>
<keyword evidence="6" id="KW-0460">Magnesium</keyword>
<keyword evidence="7" id="KW-0539">Nucleus</keyword>
<dbReference type="GO" id="GO:0046872">
    <property type="term" value="F:metal ion binding"/>
    <property type="evidence" value="ECO:0007669"/>
    <property type="project" value="UniProtKB-KW"/>
</dbReference>
<evidence type="ECO:0000256" key="8">
    <source>
        <dbReference type="ARBA" id="ARBA00040531"/>
    </source>
</evidence>
<dbReference type="InterPro" id="IPR012337">
    <property type="entry name" value="RNaseH-like_sf"/>
</dbReference>
<evidence type="ECO:0000256" key="3">
    <source>
        <dbReference type="ARBA" id="ARBA00022723"/>
    </source>
</evidence>
<feature type="compositionally biased region" description="Polar residues" evidence="10">
    <location>
        <begin position="293"/>
        <end position="304"/>
    </location>
</feature>
<dbReference type="Proteomes" id="UP000051952">
    <property type="component" value="Unassembled WGS sequence"/>
</dbReference>
<comment type="subcellular location">
    <subcellularLocation>
        <location evidence="1">Nucleus</location>
    </subcellularLocation>
</comment>
<organism evidence="12 13">
    <name type="scientific">Bodo saltans</name>
    <name type="common">Flagellated protozoan</name>
    <dbReference type="NCBI Taxonomy" id="75058"/>
    <lineage>
        <taxon>Eukaryota</taxon>
        <taxon>Discoba</taxon>
        <taxon>Euglenozoa</taxon>
        <taxon>Kinetoplastea</taxon>
        <taxon>Metakinetoplastina</taxon>
        <taxon>Eubodonida</taxon>
        <taxon>Bodonidae</taxon>
        <taxon>Bodo</taxon>
    </lineage>
</organism>
<evidence type="ECO:0000256" key="6">
    <source>
        <dbReference type="ARBA" id="ARBA00022842"/>
    </source>
</evidence>
<dbReference type="OrthoDB" id="1920326at2759"/>
<feature type="domain" description="3'-5' exonuclease" evidence="11">
    <location>
        <begin position="112"/>
        <end position="255"/>
    </location>
</feature>
<evidence type="ECO:0000256" key="7">
    <source>
        <dbReference type="ARBA" id="ARBA00023242"/>
    </source>
</evidence>
<reference evidence="13" key="1">
    <citation type="submission" date="2015-09" db="EMBL/GenBank/DDBJ databases">
        <authorList>
            <consortium name="Pathogen Informatics"/>
        </authorList>
    </citation>
    <scope>NUCLEOTIDE SEQUENCE [LARGE SCALE GENOMIC DNA]</scope>
    <source>
        <strain evidence="13">Lake Konstanz</strain>
    </source>
</reference>
<dbReference type="InterPro" id="IPR002562">
    <property type="entry name" value="3'-5'_exonuclease_dom"/>
</dbReference>
<name>A0A0S4JE73_BODSA</name>
<protein>
    <recommendedName>
        <fullName evidence="8">3'-5' exonuclease</fullName>
    </recommendedName>
    <alternativeName>
        <fullName evidence="9">Werner Syndrome-like exonuclease</fullName>
    </alternativeName>
</protein>
<keyword evidence="5 12" id="KW-0269">Exonuclease</keyword>
<evidence type="ECO:0000256" key="4">
    <source>
        <dbReference type="ARBA" id="ARBA00022801"/>
    </source>
</evidence>
<keyword evidence="3" id="KW-0479">Metal-binding</keyword>
<dbReference type="PANTHER" id="PTHR13620:SF109">
    <property type="entry name" value="3'-5' EXONUCLEASE"/>
    <property type="match status" value="1"/>
</dbReference>
<evidence type="ECO:0000256" key="2">
    <source>
        <dbReference type="ARBA" id="ARBA00022722"/>
    </source>
</evidence>
<proteinExistence type="predicted"/>
<gene>
    <name evidence="12" type="ORF">BSAL_23870</name>
</gene>
<dbReference type="PANTHER" id="PTHR13620">
    <property type="entry name" value="3-5 EXONUCLEASE"/>
    <property type="match status" value="1"/>
</dbReference>
<evidence type="ECO:0000256" key="5">
    <source>
        <dbReference type="ARBA" id="ARBA00022839"/>
    </source>
</evidence>